<accession>B1ZTY6</accession>
<dbReference type="eggNOG" id="ENOG5032ZW9">
    <property type="taxonomic scope" value="Bacteria"/>
</dbReference>
<sequence length="388" mass="39795">MRFFPCLLSSLSVVAFLAAGCGDSSVVSYRIPKEAARAAQPESPHAGMSAGAGMSAAAVDSAGGPALAWTAPAHWRTKPGSSVRKGSYAIGDEASPMADLAITAFPGDVGGDLANVNRWRAQLQLPPIGADELPTMLTHLDHDGLHMNVVELVNGQGAEAMRLLSAIVPFAGATWFFKLTGPSELVAAEKAAFLEFLGTIKPAAPNADTPGGAATVNDPHAGLDLTSSTAAPPIAGSDMANTAVTTADGPGLKWTAPAHWETKTGSTMRKGSYLVKGEGDEAADLSITAFPGDVGGELANVNRWRNQLQLPPLDAAALGSAVTRQQSNGLSLTIVDLAGAGGASGQRMLGAIVPYAGATWFFKLTGPDALVSREKPAFLSFLNTVQTP</sequence>
<keyword evidence="1" id="KW-0732">Signal</keyword>
<gene>
    <name evidence="2" type="ordered locus">Oter_2586</name>
</gene>
<dbReference type="AlphaFoldDB" id="B1ZTY6"/>
<proteinExistence type="predicted"/>
<dbReference type="Proteomes" id="UP000007013">
    <property type="component" value="Chromosome"/>
</dbReference>
<name>B1ZTY6_OPITP</name>
<feature type="signal peptide" evidence="1">
    <location>
        <begin position="1"/>
        <end position="18"/>
    </location>
</feature>
<evidence type="ECO:0000313" key="3">
    <source>
        <dbReference type="Proteomes" id="UP000007013"/>
    </source>
</evidence>
<feature type="chain" id="PRO_5002774470" evidence="1">
    <location>
        <begin position="19"/>
        <end position="388"/>
    </location>
</feature>
<dbReference type="PROSITE" id="PS51257">
    <property type="entry name" value="PROKAR_LIPOPROTEIN"/>
    <property type="match status" value="1"/>
</dbReference>
<evidence type="ECO:0000313" key="2">
    <source>
        <dbReference type="EMBL" id="ACB75868.1"/>
    </source>
</evidence>
<dbReference type="RefSeq" id="WP_012375403.1">
    <property type="nucleotide sequence ID" value="NC_010571.1"/>
</dbReference>
<organism evidence="2 3">
    <name type="scientific">Opitutus terrae (strain DSM 11246 / JCM 15787 / PB90-1)</name>
    <dbReference type="NCBI Taxonomy" id="452637"/>
    <lineage>
        <taxon>Bacteria</taxon>
        <taxon>Pseudomonadati</taxon>
        <taxon>Verrucomicrobiota</taxon>
        <taxon>Opitutia</taxon>
        <taxon>Opitutales</taxon>
        <taxon>Opitutaceae</taxon>
        <taxon>Opitutus</taxon>
    </lineage>
</organism>
<protein>
    <submittedName>
        <fullName evidence="2">Uncharacterized protein</fullName>
    </submittedName>
</protein>
<evidence type="ECO:0000256" key="1">
    <source>
        <dbReference type="SAM" id="SignalP"/>
    </source>
</evidence>
<dbReference type="STRING" id="452637.Oter_2586"/>
<reference evidence="2 3" key="1">
    <citation type="journal article" date="2011" name="J. Bacteriol.">
        <title>Genome sequence of the verrucomicrobium Opitutus terrae PB90-1, an abundant inhabitant of rice paddy soil ecosystems.</title>
        <authorList>
            <person name="van Passel M.W."/>
            <person name="Kant R."/>
            <person name="Palva A."/>
            <person name="Copeland A."/>
            <person name="Lucas S."/>
            <person name="Lapidus A."/>
            <person name="Glavina del Rio T."/>
            <person name="Pitluck S."/>
            <person name="Goltsman E."/>
            <person name="Clum A."/>
            <person name="Sun H."/>
            <person name="Schmutz J."/>
            <person name="Larimer F.W."/>
            <person name="Land M.L."/>
            <person name="Hauser L."/>
            <person name="Kyrpides N."/>
            <person name="Mikhailova N."/>
            <person name="Richardson P.P."/>
            <person name="Janssen P.H."/>
            <person name="de Vos W.M."/>
            <person name="Smidt H."/>
        </authorList>
    </citation>
    <scope>NUCLEOTIDE SEQUENCE [LARGE SCALE GENOMIC DNA]</scope>
    <source>
        <strain evidence="3">DSM 11246 / JCM 15787 / PB90-1</strain>
    </source>
</reference>
<dbReference type="KEGG" id="ote:Oter_2586"/>
<dbReference type="EMBL" id="CP001032">
    <property type="protein sequence ID" value="ACB75868.1"/>
    <property type="molecule type" value="Genomic_DNA"/>
</dbReference>
<keyword evidence="3" id="KW-1185">Reference proteome</keyword>
<dbReference type="HOGENOM" id="CLU_758503_0_0_0"/>